<dbReference type="AlphaFoldDB" id="A0A428RV85"/>
<dbReference type="InterPro" id="IPR003607">
    <property type="entry name" value="HD/PDEase_dom"/>
</dbReference>
<feature type="region of interest" description="Disordered" evidence="10">
    <location>
        <begin position="352"/>
        <end position="381"/>
    </location>
</feature>
<dbReference type="InterPro" id="IPR006674">
    <property type="entry name" value="HD_domain"/>
</dbReference>
<proteinExistence type="inferred from homology"/>
<dbReference type="EMBL" id="NKCK01000469">
    <property type="protein sequence ID" value="RSL81391.1"/>
    <property type="molecule type" value="Genomic_DNA"/>
</dbReference>
<dbReference type="GO" id="GO:0046872">
    <property type="term" value="F:metal ion binding"/>
    <property type="evidence" value="ECO:0007669"/>
    <property type="project" value="UniProtKB-KW"/>
</dbReference>
<evidence type="ECO:0000256" key="9">
    <source>
        <dbReference type="ARBA" id="ARBA00022801"/>
    </source>
</evidence>
<comment type="similarity">
    <text evidence="5">Belongs to the HDDC2 family.</text>
</comment>
<dbReference type="Proteomes" id="UP000287144">
    <property type="component" value="Unassembled WGS sequence"/>
</dbReference>
<sequence length="466" mass="52692">MATTAQDISKLSAELFALIGKFQGMVDHRVRLRDQIVALDNILQPWGDGNPIPSGEAVDRPLQRLAKTFNQLKSKLHGQGSWPFTQDQTETLASEVQVGIKDLKQATADKKALTSDHLGHPATVAEAVQVLRQQTPLAFMSLINGLKSLNREGWLRKGIKHPESVASHSFGVALLCLFAPPELDRSKCIMIGIIHDFAECLVGDITPHDGVDKEQKSQLESRAWGFIKEYLEHYDKPTAQLIYDLWLEYENPASPEGRWVKQADKLECLSQAVGYEKQFPGVDLEEFQGLKSKITSPDLQLWLTGLQQYREAYRSEREQRPPLSVVIGYLPFDDEDCARHCQDSKIDFIAWPGSLHGDSTDPPEARYRRDSQASDDPVPDGPAVDLLWAEIERRRLQGARYVLVKGFPGNKEERVQFASNVRRARSELLVLEHENELQHRSSPDVQVQEDMPTDRLRDSVYVKVKK</sequence>
<dbReference type="PANTHER" id="PTHR11845:SF13">
    <property type="entry name" value="5'-DEOXYNUCLEOTIDASE HDDC2"/>
    <property type="match status" value="1"/>
</dbReference>
<dbReference type="STRING" id="1325735.A0A428RV85"/>
<evidence type="ECO:0000259" key="11">
    <source>
        <dbReference type="SMART" id="SM00471"/>
    </source>
</evidence>
<dbReference type="EC" id="3.1.3.89" evidence="7"/>
<keyword evidence="9" id="KW-0378">Hydrolase</keyword>
<comment type="cofactor">
    <cofactor evidence="3">
        <name>Co(2+)</name>
        <dbReference type="ChEBI" id="CHEBI:48828"/>
    </cofactor>
</comment>
<evidence type="ECO:0000256" key="4">
    <source>
        <dbReference type="ARBA" id="ARBA00004074"/>
    </source>
</evidence>
<dbReference type="Pfam" id="PF13023">
    <property type="entry name" value="HD_3"/>
    <property type="match status" value="1"/>
</dbReference>
<dbReference type="InterPro" id="IPR039356">
    <property type="entry name" value="YfbR/HDDC2"/>
</dbReference>
<dbReference type="PANTHER" id="PTHR11845">
    <property type="entry name" value="5'-DEOXYNUCLEOTIDASE HDDC2"/>
    <property type="match status" value="1"/>
</dbReference>
<feature type="domain" description="HD/PDEase" evidence="11">
    <location>
        <begin position="161"/>
        <end position="278"/>
    </location>
</feature>
<dbReference type="GO" id="GO:0005737">
    <property type="term" value="C:cytoplasm"/>
    <property type="evidence" value="ECO:0007669"/>
    <property type="project" value="TreeGrafter"/>
</dbReference>
<name>A0A428RV85_9HYPO</name>
<dbReference type="Gene3D" id="1.10.3210.10">
    <property type="entry name" value="Hypothetical protein af1432"/>
    <property type="match status" value="1"/>
</dbReference>
<evidence type="ECO:0000313" key="12">
    <source>
        <dbReference type="EMBL" id="RSL81391.1"/>
    </source>
</evidence>
<protein>
    <recommendedName>
        <fullName evidence="7">5'-deoxynucleotidase</fullName>
        <ecNumber evidence="7">3.1.3.89</ecNumber>
    </recommendedName>
</protein>
<dbReference type="GO" id="GO:0002953">
    <property type="term" value="F:5'-deoxynucleotidase activity"/>
    <property type="evidence" value="ECO:0007669"/>
    <property type="project" value="UniProtKB-EC"/>
</dbReference>
<evidence type="ECO:0000256" key="1">
    <source>
        <dbReference type="ARBA" id="ARBA00001638"/>
    </source>
</evidence>
<comment type="function">
    <text evidence="4">Catalyzes the dephosphorylation of the nucleoside 5'-monophosphates deoxyadenosine monophosphate (dAMP), deoxycytidine monophosphate (dCMP), deoxyguanosine monophosphate (dGMP) and deoxythymidine monophosphate (dTMP).</text>
</comment>
<evidence type="ECO:0000256" key="6">
    <source>
        <dbReference type="ARBA" id="ARBA00011738"/>
    </source>
</evidence>
<keyword evidence="13" id="KW-1185">Reference proteome</keyword>
<evidence type="ECO:0000313" key="13">
    <source>
        <dbReference type="Proteomes" id="UP000287144"/>
    </source>
</evidence>
<dbReference type="CDD" id="cd00077">
    <property type="entry name" value="HDc"/>
    <property type="match status" value="1"/>
</dbReference>
<comment type="subunit">
    <text evidence="6">Homodimer.</text>
</comment>
<feature type="region of interest" description="Disordered" evidence="10">
    <location>
        <begin position="435"/>
        <end position="454"/>
    </location>
</feature>
<evidence type="ECO:0000256" key="7">
    <source>
        <dbReference type="ARBA" id="ARBA00012964"/>
    </source>
</evidence>
<evidence type="ECO:0000256" key="10">
    <source>
        <dbReference type="SAM" id="MobiDB-lite"/>
    </source>
</evidence>
<reference evidence="12 13" key="1">
    <citation type="submission" date="2017-06" db="EMBL/GenBank/DDBJ databases">
        <title>Comparative genomic analysis of Ambrosia Fusariam Clade fungi.</title>
        <authorList>
            <person name="Stajich J.E."/>
            <person name="Carrillo J."/>
            <person name="Kijimoto T."/>
            <person name="Eskalen A."/>
            <person name="O'Donnell K."/>
            <person name="Kasson M."/>
        </authorList>
    </citation>
    <scope>NUCLEOTIDE SEQUENCE [LARGE SCALE GENOMIC DNA]</scope>
    <source>
        <strain evidence="12 13">NRRL62579</strain>
    </source>
</reference>
<evidence type="ECO:0000256" key="2">
    <source>
        <dbReference type="ARBA" id="ARBA00001936"/>
    </source>
</evidence>
<evidence type="ECO:0000256" key="5">
    <source>
        <dbReference type="ARBA" id="ARBA00009999"/>
    </source>
</evidence>
<comment type="caution">
    <text evidence="12">The sequence shown here is derived from an EMBL/GenBank/DDBJ whole genome shotgun (WGS) entry which is preliminary data.</text>
</comment>
<evidence type="ECO:0000256" key="3">
    <source>
        <dbReference type="ARBA" id="ARBA00001941"/>
    </source>
</evidence>
<accession>A0A428RV85</accession>
<comment type="cofactor">
    <cofactor evidence="2">
        <name>Mn(2+)</name>
        <dbReference type="ChEBI" id="CHEBI:29035"/>
    </cofactor>
</comment>
<dbReference type="SMART" id="SM00471">
    <property type="entry name" value="HDc"/>
    <property type="match status" value="1"/>
</dbReference>
<organism evidence="12 13">
    <name type="scientific">Fusarium oligoseptatum</name>
    <dbReference type="NCBI Taxonomy" id="2604345"/>
    <lineage>
        <taxon>Eukaryota</taxon>
        <taxon>Fungi</taxon>
        <taxon>Dikarya</taxon>
        <taxon>Ascomycota</taxon>
        <taxon>Pezizomycotina</taxon>
        <taxon>Sordariomycetes</taxon>
        <taxon>Hypocreomycetidae</taxon>
        <taxon>Hypocreales</taxon>
        <taxon>Nectriaceae</taxon>
        <taxon>Fusarium</taxon>
        <taxon>Fusarium solani species complex</taxon>
    </lineage>
</organism>
<feature type="compositionally biased region" description="Basic and acidic residues" evidence="10">
    <location>
        <begin position="363"/>
        <end position="372"/>
    </location>
</feature>
<evidence type="ECO:0000256" key="8">
    <source>
        <dbReference type="ARBA" id="ARBA00022723"/>
    </source>
</evidence>
<keyword evidence="8" id="KW-0479">Metal-binding</keyword>
<comment type="catalytic activity">
    <reaction evidence="1">
        <text>a 2'-deoxyribonucleoside 5'-phosphate + H2O = a 2'-deoxyribonucleoside + phosphate</text>
        <dbReference type="Rhea" id="RHEA:36167"/>
        <dbReference type="ChEBI" id="CHEBI:15377"/>
        <dbReference type="ChEBI" id="CHEBI:18274"/>
        <dbReference type="ChEBI" id="CHEBI:43474"/>
        <dbReference type="ChEBI" id="CHEBI:65317"/>
        <dbReference type="EC" id="3.1.3.89"/>
    </reaction>
</comment>
<dbReference type="SUPFAM" id="SSF109604">
    <property type="entry name" value="HD-domain/PDEase-like"/>
    <property type="match status" value="1"/>
</dbReference>
<gene>
    <name evidence="12" type="ORF">CEP52_017209</name>
</gene>